<accession>A0A1V9G7B0</accession>
<comment type="caution">
    <text evidence="8">The sequence shown here is derived from an EMBL/GenBank/DDBJ whole genome shotgun (WGS) entry which is preliminary data.</text>
</comment>
<feature type="compositionally biased region" description="Basic and acidic residues" evidence="5">
    <location>
        <begin position="386"/>
        <end position="396"/>
    </location>
</feature>
<gene>
    <name evidence="8" type="ORF">A3860_12710</name>
</gene>
<evidence type="ECO:0000256" key="4">
    <source>
        <dbReference type="PROSITE-ProRule" id="PRU00473"/>
    </source>
</evidence>
<dbReference type="Proteomes" id="UP000192796">
    <property type="component" value="Unassembled WGS sequence"/>
</dbReference>
<protein>
    <recommendedName>
        <fullName evidence="7">OmpA-like domain-containing protein</fullName>
    </recommendedName>
</protein>
<dbReference type="PANTHER" id="PTHR30329:SF21">
    <property type="entry name" value="LIPOPROTEIN YIAD-RELATED"/>
    <property type="match status" value="1"/>
</dbReference>
<comment type="subcellular location">
    <subcellularLocation>
        <location evidence="1">Cell outer membrane</location>
    </subcellularLocation>
</comment>
<dbReference type="PROSITE" id="PS51123">
    <property type="entry name" value="OMPA_2"/>
    <property type="match status" value="1"/>
</dbReference>
<name>A0A1V9G7B0_9BACT</name>
<dbReference type="GO" id="GO:0009279">
    <property type="term" value="C:cell outer membrane"/>
    <property type="evidence" value="ECO:0007669"/>
    <property type="project" value="UniProtKB-SubCell"/>
</dbReference>
<sequence length="403" mass="42696">MELNLIDSVKSLLSGDLISKASTSLNEDETRVQNAVSGIVPSVLSGILNKAGSGNAGSILSMAKDTANSGMLSGIGNFLGNNSLLERGSDLLKGIFGNRLNDVINMISNFAGIRSTSASSLMSMAAPAAMGTLGTHAMSTNMNERTFLSYLRSQKDSILNALPSGLNLAGALGLSSLGNIGNQVTGAVTGATTQARDMTQTMRRSSRSKWLVPAILVLALLGIIWYFAGRNNSTRKNAEPGVIATPPPFGGSVKVKLPNGVEINSNKNGIEQQLVNFLNDNTRQVDNSTWFDFDRLNFETGSSIITTESMPQIRNIAAILKAYPNASIKIGGYTDVTGDETANRKLSQSRAEAVVAELKNNGITDAQLSGAEGYGSKFAKAPANASDEKRRMDRRISVSVRKK</sequence>
<evidence type="ECO:0000313" key="9">
    <source>
        <dbReference type="Proteomes" id="UP000192796"/>
    </source>
</evidence>
<dbReference type="InterPro" id="IPR036737">
    <property type="entry name" value="OmpA-like_sf"/>
</dbReference>
<dbReference type="InterPro" id="IPR009282">
    <property type="entry name" value="DUF937"/>
</dbReference>
<feature type="transmembrane region" description="Helical" evidence="6">
    <location>
        <begin position="210"/>
        <end position="228"/>
    </location>
</feature>
<dbReference type="Gene3D" id="3.30.1330.60">
    <property type="entry name" value="OmpA-like domain"/>
    <property type="match status" value="1"/>
</dbReference>
<dbReference type="InterPro" id="IPR006664">
    <property type="entry name" value="OMP_bac"/>
</dbReference>
<dbReference type="InterPro" id="IPR050330">
    <property type="entry name" value="Bact_OuterMem_StrucFunc"/>
</dbReference>
<dbReference type="Pfam" id="PF06078">
    <property type="entry name" value="DUF937"/>
    <property type="match status" value="1"/>
</dbReference>
<dbReference type="PANTHER" id="PTHR30329">
    <property type="entry name" value="STATOR ELEMENT OF FLAGELLAR MOTOR COMPLEX"/>
    <property type="match status" value="1"/>
</dbReference>
<dbReference type="EMBL" id="LVYD01000002">
    <property type="protein sequence ID" value="OQP66356.1"/>
    <property type="molecule type" value="Genomic_DNA"/>
</dbReference>
<evidence type="ECO:0000259" key="7">
    <source>
        <dbReference type="PROSITE" id="PS51123"/>
    </source>
</evidence>
<dbReference type="AlphaFoldDB" id="A0A1V9G7B0"/>
<dbReference type="Pfam" id="PF00691">
    <property type="entry name" value="OmpA"/>
    <property type="match status" value="1"/>
</dbReference>
<keyword evidence="9" id="KW-1185">Reference proteome</keyword>
<evidence type="ECO:0000313" key="8">
    <source>
        <dbReference type="EMBL" id="OQP66356.1"/>
    </source>
</evidence>
<feature type="region of interest" description="Disordered" evidence="5">
    <location>
        <begin position="376"/>
        <end position="403"/>
    </location>
</feature>
<dbReference type="PRINTS" id="PR01021">
    <property type="entry name" value="OMPADOMAIN"/>
</dbReference>
<organism evidence="8 9">
    <name type="scientific">Niastella vici</name>
    <dbReference type="NCBI Taxonomy" id="1703345"/>
    <lineage>
        <taxon>Bacteria</taxon>
        <taxon>Pseudomonadati</taxon>
        <taxon>Bacteroidota</taxon>
        <taxon>Chitinophagia</taxon>
        <taxon>Chitinophagales</taxon>
        <taxon>Chitinophagaceae</taxon>
        <taxon>Niastella</taxon>
    </lineage>
</organism>
<proteinExistence type="predicted"/>
<keyword evidence="6" id="KW-0812">Transmembrane</keyword>
<dbReference type="SUPFAM" id="SSF103088">
    <property type="entry name" value="OmpA-like"/>
    <property type="match status" value="1"/>
</dbReference>
<reference evidence="8 9" key="1">
    <citation type="submission" date="2016-03" db="EMBL/GenBank/DDBJ databases">
        <title>Niastella vici sp. nov., isolated from farmland soil.</title>
        <authorList>
            <person name="Chen L."/>
            <person name="Wang D."/>
            <person name="Yang S."/>
            <person name="Wang G."/>
        </authorList>
    </citation>
    <scope>NUCLEOTIDE SEQUENCE [LARGE SCALE GENOMIC DNA]</scope>
    <source>
        <strain evidence="8 9">DJ57</strain>
    </source>
</reference>
<evidence type="ECO:0000256" key="5">
    <source>
        <dbReference type="SAM" id="MobiDB-lite"/>
    </source>
</evidence>
<dbReference type="OrthoDB" id="9782229at2"/>
<dbReference type="STRING" id="1703345.A3860_12710"/>
<evidence type="ECO:0000256" key="2">
    <source>
        <dbReference type="ARBA" id="ARBA00023136"/>
    </source>
</evidence>
<evidence type="ECO:0000256" key="3">
    <source>
        <dbReference type="ARBA" id="ARBA00023237"/>
    </source>
</evidence>
<evidence type="ECO:0000256" key="1">
    <source>
        <dbReference type="ARBA" id="ARBA00004442"/>
    </source>
</evidence>
<dbReference type="InterPro" id="IPR006665">
    <property type="entry name" value="OmpA-like"/>
</dbReference>
<keyword evidence="6" id="KW-1133">Transmembrane helix</keyword>
<keyword evidence="2 4" id="KW-0472">Membrane</keyword>
<dbReference type="CDD" id="cd07185">
    <property type="entry name" value="OmpA_C-like"/>
    <property type="match status" value="1"/>
</dbReference>
<dbReference type="RefSeq" id="WP_081145295.1">
    <property type="nucleotide sequence ID" value="NZ_LVYD01000002.1"/>
</dbReference>
<keyword evidence="3" id="KW-0998">Cell outer membrane</keyword>
<feature type="domain" description="OmpA-like" evidence="7">
    <location>
        <begin position="285"/>
        <end position="403"/>
    </location>
</feature>
<evidence type="ECO:0000256" key="6">
    <source>
        <dbReference type="SAM" id="Phobius"/>
    </source>
</evidence>